<proteinExistence type="predicted"/>
<dbReference type="Proteomes" id="UP000280066">
    <property type="component" value="Unassembled WGS sequence"/>
</dbReference>
<name>A0A3R9NBK6_9BACT</name>
<dbReference type="EMBL" id="RWIS01000011">
    <property type="protein sequence ID" value="RSK29844.1"/>
    <property type="molecule type" value="Genomic_DNA"/>
</dbReference>
<organism evidence="1 2">
    <name type="scientific">Hymenobacter metallilatus</name>
    <dbReference type="NCBI Taxonomy" id="2493666"/>
    <lineage>
        <taxon>Bacteria</taxon>
        <taxon>Pseudomonadati</taxon>
        <taxon>Bacteroidota</taxon>
        <taxon>Cytophagia</taxon>
        <taxon>Cytophagales</taxon>
        <taxon>Hymenobacteraceae</taxon>
        <taxon>Hymenobacter</taxon>
    </lineage>
</organism>
<comment type="caution">
    <text evidence="1">The sequence shown here is derived from an EMBL/GenBank/DDBJ whole genome shotgun (WGS) entry which is preliminary data.</text>
</comment>
<gene>
    <name evidence="1" type="ORF">EI290_16035</name>
</gene>
<dbReference type="AlphaFoldDB" id="A0A3R9NBK6"/>
<evidence type="ECO:0000313" key="1">
    <source>
        <dbReference type="EMBL" id="RSK29844.1"/>
    </source>
</evidence>
<keyword evidence="2" id="KW-1185">Reference proteome</keyword>
<sequence>MRTLSLGNNHQLQYYQSILELPAARHLEYQCYAALQAGVGATEADAQRHEQLAAYFGSRPGKEQQQFLALSNAHYARHFAETHYSPTRLAFAVLVASVDGEPAMDITEDGLHALLSHLDTLGLTDAHTMEALKAARNAFREELAVHFPARFADDADELLRASHLKRRALALCDLILGSDQAALQTIEDMDNALLDMMEPDIFETGDPQNTLVLQRRAFGQLCAVLAQNGTPEPEKLTLFQFHSRVEHVTEQIKRENRK</sequence>
<dbReference type="RefSeq" id="WP_125432457.1">
    <property type="nucleotide sequence ID" value="NZ_RWIS01000011.1"/>
</dbReference>
<protein>
    <submittedName>
        <fullName evidence="1">Uncharacterized protein</fullName>
    </submittedName>
</protein>
<dbReference type="OrthoDB" id="886606at2"/>
<accession>A0A3R9NBK6</accession>
<evidence type="ECO:0000313" key="2">
    <source>
        <dbReference type="Proteomes" id="UP000280066"/>
    </source>
</evidence>
<reference evidence="1 2" key="1">
    <citation type="submission" date="2018-12" db="EMBL/GenBank/DDBJ databases">
        <authorList>
            <person name="Feng G."/>
            <person name="Zhu H."/>
        </authorList>
    </citation>
    <scope>NUCLEOTIDE SEQUENCE [LARGE SCALE GENOMIC DNA]</scope>
    <source>
        <strain evidence="1 2">9PBR-2</strain>
    </source>
</reference>